<feature type="compositionally biased region" description="Pro residues" evidence="1">
    <location>
        <begin position="349"/>
        <end position="370"/>
    </location>
</feature>
<organism evidence="2 3">
    <name type="scientific">Herbidospora solisilvae</name>
    <dbReference type="NCBI Taxonomy" id="2696284"/>
    <lineage>
        <taxon>Bacteria</taxon>
        <taxon>Bacillati</taxon>
        <taxon>Actinomycetota</taxon>
        <taxon>Actinomycetes</taxon>
        <taxon>Streptosporangiales</taxon>
        <taxon>Streptosporangiaceae</taxon>
        <taxon>Herbidospora</taxon>
    </lineage>
</organism>
<name>A0A7C9NM35_9ACTN</name>
<evidence type="ECO:0000313" key="3">
    <source>
        <dbReference type="Proteomes" id="UP000479526"/>
    </source>
</evidence>
<dbReference type="AlphaFoldDB" id="A0A7C9NM35"/>
<reference evidence="2 3" key="1">
    <citation type="submission" date="2020-01" db="EMBL/GenBank/DDBJ databases">
        <title>Herbidospora sp. NEAU-GS84 nov., a novel actinomycete isolated from soil.</title>
        <authorList>
            <person name="Han L."/>
        </authorList>
    </citation>
    <scope>NUCLEOTIDE SEQUENCE [LARGE SCALE GENOMIC DNA]</scope>
    <source>
        <strain evidence="2 3">NEAU-GS84</strain>
    </source>
</reference>
<comment type="caution">
    <text evidence="2">The sequence shown here is derived from an EMBL/GenBank/DDBJ whole genome shotgun (WGS) entry which is preliminary data.</text>
</comment>
<evidence type="ECO:0000313" key="2">
    <source>
        <dbReference type="EMBL" id="NAS26072.1"/>
    </source>
</evidence>
<dbReference type="SUPFAM" id="SSF63829">
    <property type="entry name" value="Calcium-dependent phosphotriesterase"/>
    <property type="match status" value="1"/>
</dbReference>
<feature type="compositionally biased region" description="Pro residues" evidence="1">
    <location>
        <begin position="455"/>
        <end position="467"/>
    </location>
</feature>
<feature type="compositionally biased region" description="Low complexity" evidence="1">
    <location>
        <begin position="380"/>
        <end position="389"/>
    </location>
</feature>
<dbReference type="RefSeq" id="WP_161483110.1">
    <property type="nucleotide sequence ID" value="NZ_WXEW01000010.1"/>
</dbReference>
<accession>A0A7C9NM35</accession>
<feature type="compositionally biased region" description="Basic and acidic residues" evidence="1">
    <location>
        <begin position="480"/>
        <end position="495"/>
    </location>
</feature>
<dbReference type="EMBL" id="WXEW01000010">
    <property type="protein sequence ID" value="NAS26072.1"/>
    <property type="molecule type" value="Genomic_DNA"/>
</dbReference>
<feature type="compositionally biased region" description="Low complexity" evidence="1">
    <location>
        <begin position="406"/>
        <end position="417"/>
    </location>
</feature>
<proteinExistence type="predicted"/>
<evidence type="ECO:0000256" key="1">
    <source>
        <dbReference type="SAM" id="MobiDB-lite"/>
    </source>
</evidence>
<feature type="region of interest" description="Disordered" evidence="1">
    <location>
        <begin position="345"/>
        <end position="499"/>
    </location>
</feature>
<dbReference type="Proteomes" id="UP000479526">
    <property type="component" value="Unassembled WGS sequence"/>
</dbReference>
<sequence>MRRKATATACGLAVLAAVILLGLDSGYAAGRLPMPTGLAWLTSRPIGQLTLVDGVSAGVVTGVPVPGGGPLGAAAQIGTTGYILAGDGTVVKVEADRAEAATGPRPGAVSRLVLAENEVLAVREGGVLRYDRRTLAPLPGPDGSAGQWTAGPDGSALWHLSAAGLSSWSAEGGLSAPRPISVSASAVLAANAGRLVIADPEAGRLLVPPADGRGEPSSMRLSPSADAREIAVTGGSETGLVYVIVQDALHICAIGEENCQAVRPEPGSVFAGGVAEAGGRVAALDGAGRIVIVDPHAATVTGRIAGSEGYTEIFAHDGMIFVNDPDGPSAGVLRADGEFTTITKYAAPEPAPPTTSSSEPPPVTRTPKPSPQEESPTPAPSVRVSSESPKPSPRPSKTQATPSQGTPSSTAPPDAAPEVNESPSATRSPETGGGPDGAAPSDDPPSSDDPEPTDGPEPSGAPEPTDGPEPGGGPANAPDRCPHSAEDRREGDRSGSDALADRGLGVAVIDSVAATDGLPGVGDDMWVCVDVRVQPPAGRDLWLILRLEPSADVPRQVYFAKVKLSGSGTRPELVQAHCSRKKPGPRPRTLMIVSADEAGSAKLTENRQADVDCRPNYDGHRLTLPDGVETISQQVSINRNE</sequence>
<protein>
    <submittedName>
        <fullName evidence="2">Uncharacterized protein</fullName>
    </submittedName>
</protein>
<gene>
    <name evidence="2" type="ORF">GT755_30925</name>
</gene>
<keyword evidence="3" id="KW-1185">Reference proteome</keyword>
<feature type="compositionally biased region" description="Acidic residues" evidence="1">
    <location>
        <begin position="445"/>
        <end position="454"/>
    </location>
</feature>